<comment type="caution">
    <text evidence="1">The sequence shown here is derived from an EMBL/GenBank/DDBJ whole genome shotgun (WGS) entry which is preliminary data.</text>
</comment>
<proteinExistence type="predicted"/>
<name>A0ABT9S9K1_9BURK</name>
<dbReference type="RefSeq" id="WP_307690823.1">
    <property type="nucleotide sequence ID" value="NZ_JAUSRO010000010.1"/>
</dbReference>
<evidence type="ECO:0000313" key="1">
    <source>
        <dbReference type="EMBL" id="MDP9901034.1"/>
    </source>
</evidence>
<organism evidence="1 2">
    <name type="scientific">Variovorax ginsengisoli</name>
    <dbReference type="NCBI Taxonomy" id="363844"/>
    <lineage>
        <taxon>Bacteria</taxon>
        <taxon>Pseudomonadati</taxon>
        <taxon>Pseudomonadota</taxon>
        <taxon>Betaproteobacteria</taxon>
        <taxon>Burkholderiales</taxon>
        <taxon>Comamonadaceae</taxon>
        <taxon>Variovorax</taxon>
    </lineage>
</organism>
<sequence length="603" mass="64317">MLQLNSEQVAALQALKRQRDMARVSDTLAAAFPDIPGRLGERYAALIAHGATRAATHGLAHTVCLGRYLACWFVLGASFETRPEFAWAADLLAATDRSQGSKVFQLCRRAREELARLSAQTTGGAAGAAGTIGVTSPAAFDLALALLDRALMPRGVLGDLLPPERIALGDACDIDAIDLRLLDAPAARQPHRYRLEQGQWRLLPVVARPAAITLSAGLPVVARQPRLTLPPMLHLLSQPPGREGSRLRLRTRSRNCCDAQVHPLVTLNGPLTLGSWRGPHAGDVALDLYAEAAAPAVDDGPQPRIAIETSPQLSELHVSSCGLRDSGQALGELQTRLAVYPAEQHWMLWKREPAAAMAWPDTGATTPASAPAVYRIERDGLALDTSRWSAGLEDLDRQLGEGLTQLATAWERESGVSQGRVMAEPSVMAGSAGLTWGWAGHGADLSDPPWYRVAGELDLVACELRLRLGGSLALHGSLSRLVLHCSGRASLQARFERQAEDADLPALLAPAATQFRHPFVLQLESLAQADSAALAGLAGPVSGALVGACGLRARKAGPGLQWFCQLSIEPVCATLMVHDPLLGTQRVMRPLLPALQLLDWSLG</sequence>
<gene>
    <name evidence="1" type="ORF">J2W36_003300</name>
</gene>
<dbReference type="EMBL" id="JAUSRO010000010">
    <property type="protein sequence ID" value="MDP9901034.1"/>
    <property type="molecule type" value="Genomic_DNA"/>
</dbReference>
<protein>
    <submittedName>
        <fullName evidence="1">Uncharacterized protein</fullName>
    </submittedName>
</protein>
<accession>A0ABT9S9K1</accession>
<dbReference type="Proteomes" id="UP001226867">
    <property type="component" value="Unassembled WGS sequence"/>
</dbReference>
<reference evidence="1 2" key="1">
    <citation type="submission" date="2023-07" db="EMBL/GenBank/DDBJ databases">
        <title>Sorghum-associated microbial communities from plants grown in Nebraska, USA.</title>
        <authorList>
            <person name="Schachtman D."/>
        </authorList>
    </citation>
    <scope>NUCLEOTIDE SEQUENCE [LARGE SCALE GENOMIC DNA]</scope>
    <source>
        <strain evidence="1 2">DS1607</strain>
    </source>
</reference>
<evidence type="ECO:0000313" key="2">
    <source>
        <dbReference type="Proteomes" id="UP001226867"/>
    </source>
</evidence>
<keyword evidence="2" id="KW-1185">Reference proteome</keyword>